<comment type="caution">
    <text evidence="1">The sequence shown here is derived from an EMBL/GenBank/DDBJ whole genome shotgun (WGS) entry which is preliminary data.</text>
</comment>
<dbReference type="RefSeq" id="WP_044245056.1">
    <property type="nucleotide sequence ID" value="NZ_ASRX01000040.1"/>
</dbReference>
<sequence>MNFLLLTTALCALLLGGCNEDGKVAQQYATDITAKMAPILRTDVEQVRRGLPSGAKKVGEMVDTDPGADLVGLRKALESARASDKDLQVAKVTFFSFADPAGMILRSEADPDLLANKSVAATFPELKKAVEPGSGLVEVFGQMQEMRGVRNGPDEQWVVAYPVKAADGQAKGMLVAGWSFRAYAYRLQEAARREAVTIAERDKLKLAPLLYAFVFKGPKVYAQAVTPDVNTEAVEKLDPVGKTASGPWSGTMELTGRTFGAAALRVPELAPDAGVVVLASPI</sequence>
<proteinExistence type="predicted"/>
<gene>
    <name evidence="1" type="ORF">CAP_5065</name>
</gene>
<name>A0A017T3Y9_9BACT</name>
<reference evidence="1 2" key="1">
    <citation type="submission" date="2013-05" db="EMBL/GenBank/DDBJ databases">
        <title>Genome assembly of Chondromyces apiculatus DSM 436.</title>
        <authorList>
            <person name="Sharma G."/>
            <person name="Khatri I."/>
            <person name="Kaur C."/>
            <person name="Mayilraj S."/>
            <person name="Subramanian S."/>
        </authorList>
    </citation>
    <scope>NUCLEOTIDE SEQUENCE [LARGE SCALE GENOMIC DNA]</scope>
    <source>
        <strain evidence="1 2">DSM 436</strain>
    </source>
</reference>
<protein>
    <submittedName>
        <fullName evidence="1">Uncharacterized protein</fullName>
    </submittedName>
</protein>
<keyword evidence="2" id="KW-1185">Reference proteome</keyword>
<evidence type="ECO:0000313" key="1">
    <source>
        <dbReference type="EMBL" id="EYF03964.1"/>
    </source>
</evidence>
<dbReference type="STRING" id="1192034.CAP_5065"/>
<dbReference type="EMBL" id="ASRX01000040">
    <property type="protein sequence ID" value="EYF03964.1"/>
    <property type="molecule type" value="Genomic_DNA"/>
</dbReference>
<dbReference type="AlphaFoldDB" id="A0A017T3Y9"/>
<evidence type="ECO:0000313" key="2">
    <source>
        <dbReference type="Proteomes" id="UP000019678"/>
    </source>
</evidence>
<dbReference type="OrthoDB" id="5493495at2"/>
<organism evidence="1 2">
    <name type="scientific">Chondromyces apiculatus DSM 436</name>
    <dbReference type="NCBI Taxonomy" id="1192034"/>
    <lineage>
        <taxon>Bacteria</taxon>
        <taxon>Pseudomonadati</taxon>
        <taxon>Myxococcota</taxon>
        <taxon>Polyangia</taxon>
        <taxon>Polyangiales</taxon>
        <taxon>Polyangiaceae</taxon>
        <taxon>Chondromyces</taxon>
    </lineage>
</organism>
<accession>A0A017T3Y9</accession>
<dbReference type="Proteomes" id="UP000019678">
    <property type="component" value="Unassembled WGS sequence"/>
</dbReference>